<reference evidence="2" key="1">
    <citation type="journal article" date="2016" name="Nat. Biotechnol.">
        <title>Sequencing wild and cultivated cassava and related species reveals extensive interspecific hybridization and genetic diversity.</title>
        <authorList>
            <person name="Bredeson J.V."/>
            <person name="Lyons J.B."/>
            <person name="Prochnik S.E."/>
            <person name="Wu G.A."/>
            <person name="Ha C.M."/>
            <person name="Edsinger-Gonzales E."/>
            <person name="Grimwood J."/>
            <person name="Schmutz J."/>
            <person name="Rabbi I.Y."/>
            <person name="Egesi C."/>
            <person name="Nauluvula P."/>
            <person name="Lebot V."/>
            <person name="Ndunguru J."/>
            <person name="Mkamilo G."/>
            <person name="Bart R.S."/>
            <person name="Setter T.L."/>
            <person name="Gleadow R.M."/>
            <person name="Kulakow P."/>
            <person name="Ferguson M.E."/>
            <person name="Rounsley S."/>
            <person name="Rokhsar D.S."/>
        </authorList>
    </citation>
    <scope>NUCLEOTIDE SEQUENCE [LARGE SCALE GENOMIC DNA]</scope>
    <source>
        <strain evidence="2">cv. AM560-2</strain>
    </source>
</reference>
<evidence type="ECO:0000313" key="2">
    <source>
        <dbReference type="Proteomes" id="UP000091857"/>
    </source>
</evidence>
<name>A0ACB7HXY9_MANES</name>
<dbReference type="EMBL" id="CM004389">
    <property type="protein sequence ID" value="KAG8657694.1"/>
    <property type="molecule type" value="Genomic_DNA"/>
</dbReference>
<accession>A0ACB7HXY9</accession>
<dbReference type="Proteomes" id="UP000091857">
    <property type="component" value="Chromosome 3"/>
</dbReference>
<sequence>MWLKYLRGTTNSCLEFGRNNENMVGFVDSDYADSLDRRISNTVYLPLVIMLSFEKLLCSLYMAMVEAVKKVIWLRDLFVIHCDSKNIIHLIKDYIFHERTEHIDIKYYFILYIICKGNIIVKKIGIINDLTDTMIEPILVSKFKNCLDVIEHYC</sequence>
<evidence type="ECO:0000313" key="1">
    <source>
        <dbReference type="EMBL" id="KAG8657694.1"/>
    </source>
</evidence>
<protein>
    <submittedName>
        <fullName evidence="1">Uncharacterized protein</fullName>
    </submittedName>
</protein>
<proteinExistence type="predicted"/>
<keyword evidence="2" id="KW-1185">Reference proteome</keyword>
<organism evidence="1 2">
    <name type="scientific">Manihot esculenta</name>
    <name type="common">Cassava</name>
    <name type="synonym">Jatropha manihot</name>
    <dbReference type="NCBI Taxonomy" id="3983"/>
    <lineage>
        <taxon>Eukaryota</taxon>
        <taxon>Viridiplantae</taxon>
        <taxon>Streptophyta</taxon>
        <taxon>Embryophyta</taxon>
        <taxon>Tracheophyta</taxon>
        <taxon>Spermatophyta</taxon>
        <taxon>Magnoliopsida</taxon>
        <taxon>eudicotyledons</taxon>
        <taxon>Gunneridae</taxon>
        <taxon>Pentapetalae</taxon>
        <taxon>rosids</taxon>
        <taxon>fabids</taxon>
        <taxon>Malpighiales</taxon>
        <taxon>Euphorbiaceae</taxon>
        <taxon>Crotonoideae</taxon>
        <taxon>Manihoteae</taxon>
        <taxon>Manihot</taxon>
    </lineage>
</organism>
<comment type="caution">
    <text evidence="1">The sequence shown here is derived from an EMBL/GenBank/DDBJ whole genome shotgun (WGS) entry which is preliminary data.</text>
</comment>
<gene>
    <name evidence="1" type="ORF">MANES_03G085816v8</name>
</gene>